<evidence type="ECO:0000256" key="12">
    <source>
        <dbReference type="ARBA" id="ARBA00023157"/>
    </source>
</evidence>
<evidence type="ECO:0000256" key="18">
    <source>
        <dbReference type="PIRSR" id="PIRSR600823-3"/>
    </source>
</evidence>
<evidence type="ECO:0000256" key="8">
    <source>
        <dbReference type="ARBA" id="ARBA00022729"/>
    </source>
</evidence>
<dbReference type="FunCoup" id="F2DP54">
    <property type="interactions" value="142"/>
</dbReference>
<evidence type="ECO:0000256" key="1">
    <source>
        <dbReference type="ARBA" id="ARBA00000189"/>
    </source>
</evidence>
<feature type="binding site" evidence="18">
    <location>
        <position position="88"/>
    </location>
    <ligand>
        <name>Ca(2+)</name>
        <dbReference type="ChEBI" id="CHEBI:29108"/>
        <label>1</label>
    </ligand>
</feature>
<feature type="disulfide bond" evidence="20">
    <location>
        <begin position="201"/>
        <end position="230"/>
    </location>
</feature>
<evidence type="ECO:0000256" key="17">
    <source>
        <dbReference type="PIRSR" id="PIRSR600823-2"/>
    </source>
</evidence>
<dbReference type="PANTHER" id="PTHR31517:SF51">
    <property type="entry name" value="PEROXIDASE 55"/>
    <property type="match status" value="1"/>
</dbReference>
<dbReference type="PROSITE" id="PS00435">
    <property type="entry name" value="PEROXIDASE_1"/>
    <property type="match status" value="1"/>
</dbReference>
<dbReference type="InterPro" id="IPR000823">
    <property type="entry name" value="Peroxidase_pln"/>
</dbReference>
<feature type="binding site" evidence="18">
    <location>
        <position position="195"/>
    </location>
    <ligand>
        <name>Ca(2+)</name>
        <dbReference type="ChEBI" id="CHEBI:29108"/>
        <label>2</label>
    </ligand>
</feature>
<feature type="binding site" evidence="18">
    <location>
        <position position="70"/>
    </location>
    <ligand>
        <name>Ca(2+)</name>
        <dbReference type="ChEBI" id="CHEBI:29108"/>
        <label>1</label>
    </ligand>
</feature>
<dbReference type="ExpressionAtlas" id="F2DP54">
    <property type="expression patterns" value="baseline and differential"/>
</dbReference>
<dbReference type="PRINTS" id="PR00458">
    <property type="entry name" value="PEROXIDASE"/>
</dbReference>
<evidence type="ECO:0000313" key="23">
    <source>
        <dbReference type="EMBL" id="BAJ96875.1"/>
    </source>
</evidence>
<evidence type="ECO:0000256" key="15">
    <source>
        <dbReference type="ARBA" id="ARBA00023324"/>
    </source>
</evidence>
<dbReference type="CDD" id="cd00693">
    <property type="entry name" value="secretory_peroxidase"/>
    <property type="match status" value="1"/>
</dbReference>
<feature type="binding site" evidence="18">
    <location>
        <position position="252"/>
    </location>
    <ligand>
        <name>Ca(2+)</name>
        <dbReference type="ChEBI" id="CHEBI:29108"/>
        <label>2</label>
    </ligand>
</feature>
<evidence type="ECO:0000313" key="24">
    <source>
        <dbReference type="EnsemblPlants" id="HORVU.MOREX.r3.2HG0215300.1"/>
    </source>
</evidence>
<keyword evidence="25" id="KW-1185">Reference proteome</keyword>
<keyword evidence="10 21" id="KW-0560">Oxidoreductase</keyword>
<keyword evidence="13" id="KW-0325">Glycoprotein</keyword>
<dbReference type="FunFam" id="1.10.520.10:FF:000009">
    <property type="entry name" value="Peroxidase"/>
    <property type="match status" value="1"/>
</dbReference>
<dbReference type="Gene3D" id="1.10.520.10">
    <property type="match status" value="1"/>
</dbReference>
<reference evidence="24" key="4">
    <citation type="submission" date="2022-01" db="UniProtKB">
        <authorList>
            <consortium name="EnsemblPlants"/>
        </authorList>
    </citation>
    <scope>IDENTIFICATION</scope>
    <source>
        <strain evidence="24">subsp. vulgare</strain>
    </source>
</reference>
<dbReference type="PROSITE" id="PS50873">
    <property type="entry name" value="PEROXIDASE_4"/>
    <property type="match status" value="1"/>
</dbReference>
<feature type="site" description="Transition state stabilizer" evidence="19">
    <location>
        <position position="65"/>
    </location>
</feature>
<dbReference type="HOGENOM" id="CLU_010543_0_1_1"/>
<evidence type="ECO:0000256" key="2">
    <source>
        <dbReference type="ARBA" id="ARBA00004613"/>
    </source>
</evidence>
<dbReference type="GO" id="GO:0140825">
    <property type="term" value="F:lactoperoxidase activity"/>
    <property type="evidence" value="ECO:0007669"/>
    <property type="project" value="UniProtKB-EC"/>
</dbReference>
<dbReference type="Gramene" id="HORVU.MOREX.r2.2HG0178980.1">
    <property type="protein sequence ID" value="HORVU.MOREX.r2.2HG0178980.1"/>
    <property type="gene ID" value="HORVU.MOREX.r2.2HG0178980"/>
</dbReference>
<dbReference type="FunFam" id="1.10.420.10:FF:000006">
    <property type="entry name" value="Peroxidase"/>
    <property type="match status" value="1"/>
</dbReference>
<dbReference type="PROSITE" id="PS00436">
    <property type="entry name" value="PEROXIDASE_2"/>
    <property type="match status" value="1"/>
</dbReference>
<protein>
    <recommendedName>
        <fullName evidence="4 21">Peroxidase</fullName>
        <ecNumber evidence="4 21">1.11.1.7</ecNumber>
    </recommendedName>
</protein>
<reference evidence="24" key="3">
    <citation type="submission" date="2020-10" db="EMBL/GenBank/DDBJ databases">
        <authorList>
            <person name="Scholz U."/>
            <person name="Mascher M."/>
            <person name="Fiebig A."/>
        </authorList>
    </citation>
    <scope>NUCLEOTIDE SEQUENCE [LARGE SCALE GENOMIC DNA]</scope>
    <source>
        <strain evidence="24">cv. Morex</strain>
    </source>
</reference>
<dbReference type="EC" id="1.11.1.7" evidence="4 21"/>
<sequence length="342" mass="36404">MASRAAAALVVVAMACAVVHSAAAAAGELSPDFHAGSCPDLEHIVQYHVAEAFRKDVGVAPGLIRIFFHDCFPQGCDASVLLTGNNSEQALGPNLTLRPVGLNLIETIRAAVHRSCGRTVSCADITVLATRDSVVLAGGPRFEVALGRRDGLAPASQDLVFTLPAPSFTVPELLKSFGDRNLDKADLVSLSGAHTFGIAHCPAFSDRFTPEVDTNPAIDPNFAAKLKAKCANDVPALSVNQSLDVRTPDVFDNKYYFDLIAKQGLFKSDQGLIVHPETTRMATRFALNQGAFFEQFAKSMVKMSNMDLLTGSQGEIRFNCAVPNSRVDGIETASDEGHASAM</sequence>
<evidence type="ECO:0000256" key="11">
    <source>
        <dbReference type="ARBA" id="ARBA00023004"/>
    </source>
</evidence>
<evidence type="ECO:0000259" key="22">
    <source>
        <dbReference type="PROSITE" id="PS50873"/>
    </source>
</evidence>
<dbReference type="PANTHER" id="PTHR31517">
    <property type="match status" value="1"/>
</dbReference>
<dbReference type="GO" id="GO:0004601">
    <property type="term" value="F:peroxidase activity"/>
    <property type="evidence" value="ECO:0000318"/>
    <property type="project" value="GO_Central"/>
</dbReference>
<keyword evidence="21" id="KW-0964">Secreted</keyword>
<feature type="binding site" evidence="18">
    <location>
        <position position="244"/>
    </location>
    <ligand>
        <name>Ca(2+)</name>
        <dbReference type="ChEBI" id="CHEBI:29108"/>
        <label>2</label>
    </ligand>
</feature>
<keyword evidence="9 18" id="KW-0106">Calcium</keyword>
<evidence type="ECO:0000256" key="19">
    <source>
        <dbReference type="PIRSR" id="PIRSR600823-4"/>
    </source>
</evidence>
<dbReference type="eggNOG" id="ENOG502QT8W">
    <property type="taxonomic scope" value="Eukaryota"/>
</dbReference>
<comment type="similarity">
    <text evidence="21">Belongs to the peroxidase family. Classical plant (class III) peroxidase subfamily.</text>
</comment>
<evidence type="ECO:0000256" key="5">
    <source>
        <dbReference type="ARBA" id="ARBA00022559"/>
    </source>
</evidence>
<evidence type="ECO:0000256" key="4">
    <source>
        <dbReference type="ARBA" id="ARBA00012313"/>
    </source>
</evidence>
<feature type="binding site" description="axial binding residue" evidence="18">
    <location>
        <position position="194"/>
    </location>
    <ligand>
        <name>heme b</name>
        <dbReference type="ChEBI" id="CHEBI:60344"/>
    </ligand>
    <ligandPart>
        <name>Fe</name>
        <dbReference type="ChEBI" id="CHEBI:18248"/>
    </ligandPart>
</feature>
<feature type="chain" id="PRO_5015019616" description="Peroxidase" evidence="21">
    <location>
        <begin position="25"/>
        <end position="342"/>
    </location>
</feature>
<dbReference type="GO" id="GO:0009505">
    <property type="term" value="C:plant-type cell wall"/>
    <property type="evidence" value="ECO:0000318"/>
    <property type="project" value="GO_Central"/>
</dbReference>
<dbReference type="Pfam" id="PF00141">
    <property type="entry name" value="peroxidase"/>
    <property type="match status" value="1"/>
</dbReference>
<evidence type="ECO:0000256" key="14">
    <source>
        <dbReference type="ARBA" id="ARBA00023283"/>
    </source>
</evidence>
<evidence type="ECO:0000256" key="20">
    <source>
        <dbReference type="PIRSR" id="PIRSR600823-5"/>
    </source>
</evidence>
<dbReference type="GO" id="GO:0020037">
    <property type="term" value="F:heme binding"/>
    <property type="evidence" value="ECO:0007669"/>
    <property type="project" value="UniProtKB-UniRule"/>
</dbReference>
<dbReference type="OrthoDB" id="2113341at2759"/>
<dbReference type="Gramene" id="HORVU.MOREX.r3.2HG0215300.1">
    <property type="protein sequence ID" value="HORVU.MOREX.r3.2HG0215300.1"/>
    <property type="gene ID" value="HORVU.MOREX.r3.2HG0215300"/>
</dbReference>
<keyword evidence="11 18" id="KW-0408">Iron</keyword>
<evidence type="ECO:0000256" key="7">
    <source>
        <dbReference type="ARBA" id="ARBA00022723"/>
    </source>
</evidence>
<dbReference type="PRINTS" id="PR00461">
    <property type="entry name" value="PLPEROXIDASE"/>
</dbReference>
<keyword evidence="14" id="KW-0873">Pyrrolidone carboxylic acid</keyword>
<feature type="active site" description="Proton acceptor" evidence="16">
    <location>
        <position position="69"/>
    </location>
</feature>
<evidence type="ECO:0000313" key="25">
    <source>
        <dbReference type="Proteomes" id="UP000011116"/>
    </source>
</evidence>
<evidence type="ECO:0000256" key="13">
    <source>
        <dbReference type="ARBA" id="ARBA00023180"/>
    </source>
</evidence>
<comment type="cofactor">
    <cofactor evidence="18 21">
        <name>Ca(2+)</name>
        <dbReference type="ChEBI" id="CHEBI:29108"/>
    </cofactor>
    <text evidence="18 21">Binds 2 calcium ions per subunit.</text>
</comment>
<accession>F2DP54</accession>
<comment type="subcellular location">
    <subcellularLocation>
        <location evidence="2 21">Secreted</location>
    </subcellularLocation>
</comment>
<proteinExistence type="evidence at transcript level"/>
<keyword evidence="8 21" id="KW-0732">Signal</keyword>
<dbReference type="Proteomes" id="UP000011116">
    <property type="component" value="Chromosome 2H"/>
</dbReference>
<dbReference type="STRING" id="112509.F2DP54"/>
<dbReference type="GO" id="GO:0006979">
    <property type="term" value="P:response to oxidative stress"/>
    <property type="evidence" value="ECO:0007669"/>
    <property type="project" value="UniProtKB-UniRule"/>
</dbReference>
<dbReference type="KEGG" id="hvg:123431304"/>
<dbReference type="GO" id="GO:0005576">
    <property type="term" value="C:extracellular region"/>
    <property type="evidence" value="ECO:0007669"/>
    <property type="project" value="UniProtKB-SubCell"/>
</dbReference>
<keyword evidence="5 21" id="KW-0575">Peroxidase</keyword>
<dbReference type="RefSeq" id="XP_044971060.1">
    <property type="nucleotide sequence ID" value="XM_045115125.1"/>
</dbReference>
<keyword evidence="15 21" id="KW-0376">Hydrogen peroxide</keyword>
<keyword evidence="6 21" id="KW-0349">Heme</keyword>
<feature type="disulfide bond" evidence="20">
    <location>
        <begin position="71"/>
        <end position="76"/>
    </location>
</feature>
<comment type="catalytic activity">
    <reaction evidence="1 21">
        <text>2 a phenolic donor + H2O2 = 2 a phenolic radical donor + 2 H2O</text>
        <dbReference type="Rhea" id="RHEA:56136"/>
        <dbReference type="ChEBI" id="CHEBI:15377"/>
        <dbReference type="ChEBI" id="CHEBI:16240"/>
        <dbReference type="ChEBI" id="CHEBI:139520"/>
        <dbReference type="ChEBI" id="CHEBI:139521"/>
        <dbReference type="EC" id="1.11.1.7"/>
    </reaction>
</comment>
<dbReference type="GO" id="GO:0042744">
    <property type="term" value="P:hydrogen peroxide catabolic process"/>
    <property type="evidence" value="ECO:0007669"/>
    <property type="project" value="UniProtKB-KW"/>
</dbReference>
<dbReference type="OMA" id="TMIIMAS"/>
<name>F2DP54_HORVV</name>
<feature type="binding site" evidence="17">
    <location>
        <position position="164"/>
    </location>
    <ligand>
        <name>substrate</name>
    </ligand>
</feature>
<dbReference type="SMR" id="F2DP54"/>
<evidence type="ECO:0000256" key="10">
    <source>
        <dbReference type="ARBA" id="ARBA00023002"/>
    </source>
</evidence>
<reference evidence="23" key="1">
    <citation type="journal article" date="2011" name="Plant Physiol.">
        <title>Comprehensive sequence analysis of 24,783 barley full-length cDNAs derived from 12 clone libraries.</title>
        <authorList>
            <person name="Matsumoto T."/>
            <person name="Tanaka T."/>
            <person name="Sakai H."/>
            <person name="Amano N."/>
            <person name="Kanamori H."/>
            <person name="Kurita K."/>
            <person name="Kikuta A."/>
            <person name="Kamiya K."/>
            <person name="Yamamoto M."/>
            <person name="Ikawa H."/>
            <person name="Fujii N."/>
            <person name="Hori K."/>
            <person name="Itoh T."/>
            <person name="Sato K."/>
        </authorList>
    </citation>
    <scope>NUCLEOTIDE SEQUENCE</scope>
    <source>
        <tissue evidence="23">Shoot and root</tissue>
    </source>
</reference>
<feature type="binding site" evidence="18">
    <location>
        <position position="77"/>
    </location>
    <ligand>
        <name>Ca(2+)</name>
        <dbReference type="ChEBI" id="CHEBI:29108"/>
        <label>1</label>
    </ligand>
</feature>
<dbReference type="InterPro" id="IPR002016">
    <property type="entry name" value="Haem_peroxidase"/>
</dbReference>
<feature type="binding site" evidence="18">
    <location>
        <position position="247"/>
    </location>
    <ligand>
        <name>Ca(2+)</name>
        <dbReference type="ChEBI" id="CHEBI:29108"/>
        <label>2</label>
    </ligand>
</feature>
<comment type="cofactor">
    <cofactor evidence="18 21">
        <name>heme b</name>
        <dbReference type="ChEBI" id="CHEBI:60344"/>
    </cofactor>
    <text evidence="18 21">Binds 1 heme b (iron(II)-protoporphyrin IX) group per subunit.</text>
</comment>
<dbReference type="GO" id="GO:0046872">
    <property type="term" value="F:metal ion binding"/>
    <property type="evidence" value="ECO:0007669"/>
    <property type="project" value="UniProtKB-UniRule"/>
</dbReference>
<dbReference type="PROSITE" id="PS51257">
    <property type="entry name" value="PROKAR_LIPOPROTEIN"/>
    <property type="match status" value="1"/>
</dbReference>
<feature type="disulfide bond" evidence="20">
    <location>
        <begin position="122"/>
        <end position="320"/>
    </location>
</feature>
<gene>
    <name evidence="24" type="primary">LOC123431304</name>
</gene>
<dbReference type="AlphaFoldDB" id="F2DP54"/>
<evidence type="ECO:0000256" key="9">
    <source>
        <dbReference type="ARBA" id="ARBA00022837"/>
    </source>
</evidence>
<evidence type="ECO:0000256" key="3">
    <source>
        <dbReference type="ARBA" id="ARBA00006873"/>
    </source>
</evidence>
<evidence type="ECO:0000256" key="21">
    <source>
        <dbReference type="RuleBase" id="RU362060"/>
    </source>
</evidence>
<dbReference type="InterPro" id="IPR019793">
    <property type="entry name" value="Peroxidases_heam-ligand_BS"/>
</dbReference>
<dbReference type="EMBL" id="AK365672">
    <property type="protein sequence ID" value="BAJ96875.1"/>
    <property type="molecule type" value="mRNA"/>
</dbReference>
<dbReference type="InterPro" id="IPR010255">
    <property type="entry name" value="Haem_peroxidase_sf"/>
</dbReference>
<dbReference type="InterPro" id="IPR019794">
    <property type="entry name" value="Peroxidases_AS"/>
</dbReference>
<comment type="function">
    <text evidence="21">Removal of H(2)O(2), oxidation of toxic reductants, biosynthesis and degradation of lignin, suberization, auxin catabolism, response to environmental stresses such as wounding, pathogen attack and oxidative stress.</text>
</comment>
<evidence type="ECO:0000256" key="6">
    <source>
        <dbReference type="ARBA" id="ARBA00022617"/>
    </source>
</evidence>
<evidence type="ECO:0000256" key="16">
    <source>
        <dbReference type="PIRSR" id="PIRSR600823-1"/>
    </source>
</evidence>
<dbReference type="Gene3D" id="1.10.420.10">
    <property type="entry name" value="Peroxidase, domain 2"/>
    <property type="match status" value="1"/>
</dbReference>
<dbReference type="PaxDb" id="4513-MLOC_54892.1"/>
<dbReference type="GO" id="GO:0006950">
    <property type="term" value="P:response to stress"/>
    <property type="evidence" value="ECO:0000318"/>
    <property type="project" value="GO_Central"/>
</dbReference>
<feature type="signal peptide" evidence="21">
    <location>
        <begin position="1"/>
        <end position="24"/>
    </location>
</feature>
<feature type="binding site" evidence="18">
    <location>
        <position position="79"/>
    </location>
    <ligand>
        <name>Ca(2+)</name>
        <dbReference type="ChEBI" id="CHEBI:29108"/>
        <label>1</label>
    </ligand>
</feature>
<comment type="similarity">
    <text evidence="3">Belongs to the peroxidase family. Ascorbate peroxidase subfamily.</text>
</comment>
<keyword evidence="7 18" id="KW-0479">Metal-binding</keyword>
<keyword evidence="12 20" id="KW-1015">Disulfide bond</keyword>
<feature type="binding site" evidence="18">
    <location>
        <position position="75"/>
    </location>
    <ligand>
        <name>Ca(2+)</name>
        <dbReference type="ChEBI" id="CHEBI:29108"/>
        <label>1</label>
    </ligand>
</feature>
<dbReference type="InterPro" id="IPR033905">
    <property type="entry name" value="Secretory_peroxidase"/>
</dbReference>
<dbReference type="SUPFAM" id="SSF48113">
    <property type="entry name" value="Heme-dependent peroxidases"/>
    <property type="match status" value="1"/>
</dbReference>
<dbReference type="GeneID" id="123431304"/>
<organism evidence="23">
    <name type="scientific">Hordeum vulgare subsp. vulgare</name>
    <name type="common">Domesticated barley</name>
    <dbReference type="NCBI Taxonomy" id="112509"/>
    <lineage>
        <taxon>Eukaryota</taxon>
        <taxon>Viridiplantae</taxon>
        <taxon>Streptophyta</taxon>
        <taxon>Embryophyta</taxon>
        <taxon>Tracheophyta</taxon>
        <taxon>Spermatophyta</taxon>
        <taxon>Magnoliopsida</taxon>
        <taxon>Liliopsida</taxon>
        <taxon>Poales</taxon>
        <taxon>Poaceae</taxon>
        <taxon>BOP clade</taxon>
        <taxon>Pooideae</taxon>
        <taxon>Triticodae</taxon>
        <taxon>Triticeae</taxon>
        <taxon>Hordeinae</taxon>
        <taxon>Hordeum</taxon>
    </lineage>
</organism>
<reference evidence="25" key="2">
    <citation type="journal article" date="2012" name="Nature">
        <title>A physical, genetic and functional sequence assembly of the barley genome.</title>
        <authorList>
            <consortium name="The International Barley Genome Sequencing Consortium"/>
            <person name="Mayer K.F."/>
            <person name="Waugh R."/>
            <person name="Brown J.W."/>
            <person name="Schulman A."/>
            <person name="Langridge P."/>
            <person name="Platzer M."/>
            <person name="Fincher G.B."/>
            <person name="Muehlbauer G.J."/>
            <person name="Sato K."/>
            <person name="Close T.J."/>
            <person name="Wise R.P."/>
            <person name="Stein N."/>
        </authorList>
    </citation>
    <scope>NUCLEOTIDE SEQUENCE [LARGE SCALE GENOMIC DNA]</scope>
    <source>
        <strain evidence="25">cv. Morex</strain>
    </source>
</reference>
<feature type="domain" description="Plant heme peroxidase family profile" evidence="22">
    <location>
        <begin position="28"/>
        <end position="324"/>
    </location>
</feature>
<dbReference type="EnsemblPlants" id="HORVU.MOREX.r3.2HG0215300.1">
    <property type="protein sequence ID" value="HORVU.MOREX.r3.2HG0215300.1"/>
    <property type="gene ID" value="HORVU.MOREX.r3.2HG0215300"/>
</dbReference>
<feature type="disulfide bond" evidence="20">
    <location>
        <begin position="38"/>
        <end position="116"/>
    </location>
</feature>